<keyword evidence="2" id="KW-1185">Reference proteome</keyword>
<dbReference type="EMBL" id="JAAGPU010000039">
    <property type="protein sequence ID" value="NEU06294.1"/>
    <property type="molecule type" value="Genomic_DNA"/>
</dbReference>
<dbReference type="GO" id="GO:0016740">
    <property type="term" value="F:transferase activity"/>
    <property type="evidence" value="ECO:0007669"/>
    <property type="project" value="UniProtKB-KW"/>
</dbReference>
<dbReference type="AlphaFoldDB" id="A0A6M0H7L4"/>
<comment type="caution">
    <text evidence="1">The sequence shown here is derived from an EMBL/GenBank/DDBJ whole genome shotgun (WGS) entry which is preliminary data.</text>
</comment>
<evidence type="ECO:0000313" key="1">
    <source>
        <dbReference type="EMBL" id="NEU06294.1"/>
    </source>
</evidence>
<dbReference type="SUPFAM" id="SSF53448">
    <property type="entry name" value="Nucleotide-diphospho-sugar transferases"/>
    <property type="match status" value="1"/>
</dbReference>
<dbReference type="PANTHER" id="PTHR36529:SF1">
    <property type="entry name" value="GLYCOSYLTRANSFERASE"/>
    <property type="match status" value="1"/>
</dbReference>
<sequence>MKNAYVIMSRIPLSGKTKTRLMPFLSGDECASLHTAFLKDLFNMSYELKDCSDIYLTYLNDGNVEDLIHIAPSFIDFYPQKGKSLGEKMNNSIKFLLNKGYEKVVLTGCDIPTLNSEIIKNAFKVLDSKDIVIGPTFDGGYYLIGCKNFIDDVLLCPIRWSNFDVFENTLQIIKNNNKNYGIVEKISDIDTFEDLLYFKSTATKDSNTLSFVEKFKVEERIIYENRV</sequence>
<evidence type="ECO:0000313" key="2">
    <source>
        <dbReference type="Proteomes" id="UP000481872"/>
    </source>
</evidence>
<dbReference type="Proteomes" id="UP000481872">
    <property type="component" value="Unassembled WGS sequence"/>
</dbReference>
<proteinExistence type="predicted"/>
<dbReference type="PANTHER" id="PTHR36529">
    <property type="entry name" value="SLL1095 PROTEIN"/>
    <property type="match status" value="1"/>
</dbReference>
<keyword evidence="1" id="KW-0808">Transferase</keyword>
<dbReference type="Pfam" id="PF09837">
    <property type="entry name" value="DUF2064"/>
    <property type="match status" value="1"/>
</dbReference>
<protein>
    <submittedName>
        <fullName evidence="1">Glycosyltransferase</fullName>
    </submittedName>
</protein>
<accession>A0A6M0H7L4</accession>
<dbReference type="NCBIfam" id="TIGR04282">
    <property type="entry name" value="glyco_like_cofC"/>
    <property type="match status" value="1"/>
</dbReference>
<gene>
    <name evidence="1" type="ORF">G3M99_15885</name>
</gene>
<reference evidence="1 2" key="1">
    <citation type="submission" date="2020-02" db="EMBL/GenBank/DDBJ databases">
        <title>Genome assembly of a novel Clostridium senegalense strain.</title>
        <authorList>
            <person name="Gupta T.B."/>
            <person name="Jauregui R."/>
            <person name="Maclean P."/>
            <person name="Nawarathana A."/>
            <person name="Brightwell G."/>
        </authorList>
    </citation>
    <scope>NUCLEOTIDE SEQUENCE [LARGE SCALE GENOMIC DNA]</scope>
    <source>
        <strain evidence="1 2">AGRFS4</strain>
    </source>
</reference>
<dbReference type="InterPro" id="IPR029044">
    <property type="entry name" value="Nucleotide-diphossugar_trans"/>
</dbReference>
<dbReference type="RefSeq" id="WP_061995316.1">
    <property type="nucleotide sequence ID" value="NZ_JAAGPU010000039.1"/>
</dbReference>
<dbReference type="InterPro" id="IPR018641">
    <property type="entry name" value="Trfase_1_rSAM/seldom-assoc"/>
</dbReference>
<name>A0A6M0H7L4_9CLOT</name>
<organism evidence="1 2">
    <name type="scientific">Clostridium senegalense</name>
    <dbReference type="NCBI Taxonomy" id="1465809"/>
    <lineage>
        <taxon>Bacteria</taxon>
        <taxon>Bacillati</taxon>
        <taxon>Bacillota</taxon>
        <taxon>Clostridia</taxon>
        <taxon>Eubacteriales</taxon>
        <taxon>Clostridiaceae</taxon>
        <taxon>Clostridium</taxon>
    </lineage>
</organism>
<dbReference type="Gene3D" id="3.90.550.10">
    <property type="entry name" value="Spore Coat Polysaccharide Biosynthesis Protein SpsA, Chain A"/>
    <property type="match status" value="1"/>
</dbReference>